<accession>A6IJZ5</accession>
<dbReference type="EMBL" id="CH473963">
    <property type="protein sequence ID" value="EDM00059.1"/>
    <property type="molecule type" value="Genomic_DNA"/>
</dbReference>
<dbReference type="Proteomes" id="UP000234681">
    <property type="component" value="Chromosome 14"/>
</dbReference>
<reference evidence="3" key="1">
    <citation type="submission" date="2005-09" db="EMBL/GenBank/DDBJ databases">
        <authorList>
            <person name="Mural R.J."/>
            <person name="Li P.W."/>
            <person name="Adams M.D."/>
            <person name="Amanatides P.G."/>
            <person name="Baden-Tillson H."/>
            <person name="Barnstead M."/>
            <person name="Chin S.H."/>
            <person name="Dew I."/>
            <person name="Evans C.A."/>
            <person name="Ferriera S."/>
            <person name="Flanigan M."/>
            <person name="Fosler C."/>
            <person name="Glodek A."/>
            <person name="Gu Z."/>
            <person name="Holt R.A."/>
            <person name="Jennings D."/>
            <person name="Kraft C.L."/>
            <person name="Lu F."/>
            <person name="Nguyen T."/>
            <person name="Nusskern D.R."/>
            <person name="Pfannkoch C.M."/>
            <person name="Sitter C."/>
            <person name="Sutton G.G."/>
            <person name="Venter J.C."/>
            <person name="Wang Z."/>
            <person name="Woodage T."/>
            <person name="Zheng X.H."/>
            <person name="Zhong F."/>
        </authorList>
    </citation>
    <scope>NUCLEOTIDE SEQUENCE [LARGE SCALE GENOMIC DNA]</scope>
    <source>
        <strain>BN</strain>
        <strain evidence="3">Sprague-Dawley</strain>
    </source>
</reference>
<protein>
    <submittedName>
        <fullName evidence="2">RCG35988</fullName>
    </submittedName>
</protein>
<feature type="compositionally biased region" description="Basic residues" evidence="1">
    <location>
        <begin position="93"/>
        <end position="102"/>
    </location>
</feature>
<proteinExistence type="predicted"/>
<dbReference type="AlphaFoldDB" id="A6IJZ5"/>
<evidence type="ECO:0000313" key="3">
    <source>
        <dbReference type="Proteomes" id="UP000234681"/>
    </source>
</evidence>
<sequence length="102" mass="11225">MSSALKKPYSKTLLQRRKFSSRSFSRGRSAPNGRAKRGSFSKVEKMVFCKHRAQGANLKANGSHGTVTCTENQTRCEEPHGIGTRTNPGAPKQQRHHSKASA</sequence>
<evidence type="ECO:0000313" key="2">
    <source>
        <dbReference type="EMBL" id="EDM00059.1"/>
    </source>
</evidence>
<evidence type="ECO:0000256" key="1">
    <source>
        <dbReference type="SAM" id="MobiDB-lite"/>
    </source>
</evidence>
<feature type="region of interest" description="Disordered" evidence="1">
    <location>
        <begin position="77"/>
        <end position="102"/>
    </location>
</feature>
<gene>
    <name evidence="2" type="ORF">rCG_35988</name>
</gene>
<name>A6IJZ5_RAT</name>
<feature type="region of interest" description="Disordered" evidence="1">
    <location>
        <begin position="1"/>
        <end position="41"/>
    </location>
</feature>
<organism evidence="2 3">
    <name type="scientific">Rattus norvegicus</name>
    <name type="common">Rat</name>
    <dbReference type="NCBI Taxonomy" id="10116"/>
    <lineage>
        <taxon>Eukaryota</taxon>
        <taxon>Metazoa</taxon>
        <taxon>Chordata</taxon>
        <taxon>Craniata</taxon>
        <taxon>Vertebrata</taxon>
        <taxon>Euteleostomi</taxon>
        <taxon>Mammalia</taxon>
        <taxon>Eutheria</taxon>
        <taxon>Euarchontoglires</taxon>
        <taxon>Glires</taxon>
        <taxon>Rodentia</taxon>
        <taxon>Myomorpha</taxon>
        <taxon>Muroidea</taxon>
        <taxon>Muridae</taxon>
        <taxon>Murinae</taxon>
        <taxon>Rattus</taxon>
    </lineage>
</organism>